<gene>
    <name evidence="6" type="ORF">GZ77_24305</name>
</gene>
<keyword evidence="3" id="KW-0238">DNA-binding</keyword>
<dbReference type="SUPFAM" id="SSF46955">
    <property type="entry name" value="Putative DNA-binding domain"/>
    <property type="match status" value="1"/>
</dbReference>
<dbReference type="GO" id="GO:0003677">
    <property type="term" value="F:DNA binding"/>
    <property type="evidence" value="ECO:0007669"/>
    <property type="project" value="UniProtKB-KW"/>
</dbReference>
<dbReference type="PANTHER" id="PTHR30204">
    <property type="entry name" value="REDOX-CYCLING DRUG-SENSING TRANSCRIPTIONAL ACTIVATOR SOXR"/>
    <property type="match status" value="1"/>
</dbReference>
<keyword evidence="1" id="KW-0678">Repressor</keyword>
<dbReference type="Proteomes" id="UP000028006">
    <property type="component" value="Unassembled WGS sequence"/>
</dbReference>
<evidence type="ECO:0000313" key="7">
    <source>
        <dbReference type="Proteomes" id="UP000028006"/>
    </source>
</evidence>
<dbReference type="InterPro" id="IPR000551">
    <property type="entry name" value="MerR-type_HTH_dom"/>
</dbReference>
<keyword evidence="7" id="KW-1185">Reference proteome</keyword>
<dbReference type="InterPro" id="IPR011256">
    <property type="entry name" value="Reg_factor_effector_dom_sf"/>
</dbReference>
<dbReference type="eggNOG" id="COG0789">
    <property type="taxonomic scope" value="Bacteria"/>
</dbReference>
<dbReference type="SMART" id="SM00422">
    <property type="entry name" value="HTH_MERR"/>
    <property type="match status" value="1"/>
</dbReference>
<dbReference type="Gene3D" id="3.20.80.10">
    <property type="entry name" value="Regulatory factor, effector binding domain"/>
    <property type="match status" value="1"/>
</dbReference>
<dbReference type="InterPro" id="IPR010499">
    <property type="entry name" value="AraC_E-bd"/>
</dbReference>
<dbReference type="InterPro" id="IPR029442">
    <property type="entry name" value="GyrI-like"/>
</dbReference>
<dbReference type="Gene3D" id="1.10.1660.10">
    <property type="match status" value="1"/>
</dbReference>
<dbReference type="Pfam" id="PF13411">
    <property type="entry name" value="MerR_1"/>
    <property type="match status" value="1"/>
</dbReference>
<dbReference type="PROSITE" id="PS50937">
    <property type="entry name" value="HTH_MERR_2"/>
    <property type="match status" value="1"/>
</dbReference>
<name>A0A081MZM1_9GAMM</name>
<dbReference type="EMBL" id="JOKG01000006">
    <property type="protein sequence ID" value="KEQ11644.1"/>
    <property type="molecule type" value="Genomic_DNA"/>
</dbReference>
<dbReference type="AlphaFoldDB" id="A0A081MZM1"/>
<evidence type="ECO:0000259" key="5">
    <source>
        <dbReference type="PROSITE" id="PS50937"/>
    </source>
</evidence>
<keyword evidence="2" id="KW-0805">Transcription regulation</keyword>
<evidence type="ECO:0000256" key="4">
    <source>
        <dbReference type="ARBA" id="ARBA00023163"/>
    </source>
</evidence>
<dbReference type="RefSeq" id="WP_034879403.1">
    <property type="nucleotide sequence ID" value="NZ_JOKG01000006.1"/>
</dbReference>
<accession>A0A081MZM1</accession>
<evidence type="ECO:0000256" key="3">
    <source>
        <dbReference type="ARBA" id="ARBA00023125"/>
    </source>
</evidence>
<evidence type="ECO:0000313" key="6">
    <source>
        <dbReference type="EMBL" id="KEQ11644.1"/>
    </source>
</evidence>
<dbReference type="Pfam" id="PF06445">
    <property type="entry name" value="GyrI-like"/>
    <property type="match status" value="1"/>
</dbReference>
<organism evidence="6 7">
    <name type="scientific">Endozoicomonas montiporae</name>
    <dbReference type="NCBI Taxonomy" id="1027273"/>
    <lineage>
        <taxon>Bacteria</taxon>
        <taxon>Pseudomonadati</taxon>
        <taxon>Pseudomonadota</taxon>
        <taxon>Gammaproteobacteria</taxon>
        <taxon>Oceanospirillales</taxon>
        <taxon>Endozoicomonadaceae</taxon>
        <taxon>Endozoicomonas</taxon>
    </lineage>
</organism>
<dbReference type="InterPro" id="IPR047057">
    <property type="entry name" value="MerR_fam"/>
</dbReference>
<sequence length="269" mass="32053">MKLYRIGEISQLYDISVDTLRHYEKLCILLPEQVNDSGYRYYSNRQIWQLNIIRTLRQLGIGLMDIRDYLSHRTLENSQGLVEFQLETVDQKLRELNLLKQELEARHYYLLESQQVEVGEIKLKTLPARKVWIEMREVRTIWEIDRLHKEIELNIEGSRLSYFAWGRAGAFISEDDFHKGNHAHYCGSFIFDKLADKEIPAGDYLCLDFQGEYSQQNIDEQYFRMKAYMKTYSLELAGSVVEIYKLDIHETDDEQEYLTEIQIPVRSFR</sequence>
<protein>
    <recommendedName>
        <fullName evidence="5">HTH merR-type domain-containing protein</fullName>
    </recommendedName>
</protein>
<dbReference type="GO" id="GO:0003700">
    <property type="term" value="F:DNA-binding transcription factor activity"/>
    <property type="evidence" value="ECO:0007669"/>
    <property type="project" value="InterPro"/>
</dbReference>
<dbReference type="SMART" id="SM00871">
    <property type="entry name" value="AraC_E_bind"/>
    <property type="match status" value="1"/>
</dbReference>
<reference evidence="6 7" key="1">
    <citation type="submission" date="2014-06" db="EMBL/GenBank/DDBJ databases">
        <title>Whole Genome Sequences of Three Symbiotic Endozoicomonas Bacteria.</title>
        <authorList>
            <person name="Neave M.J."/>
            <person name="Apprill A."/>
            <person name="Voolstra C.R."/>
        </authorList>
    </citation>
    <scope>NUCLEOTIDE SEQUENCE [LARGE SCALE GENOMIC DNA]</scope>
    <source>
        <strain evidence="6 7">LMG 24815</strain>
    </source>
</reference>
<feature type="domain" description="HTH merR-type" evidence="5">
    <location>
        <begin position="3"/>
        <end position="72"/>
    </location>
</feature>
<comment type="caution">
    <text evidence="6">The sequence shown here is derived from an EMBL/GenBank/DDBJ whole genome shotgun (WGS) entry which is preliminary data.</text>
</comment>
<evidence type="ECO:0000256" key="1">
    <source>
        <dbReference type="ARBA" id="ARBA00022491"/>
    </source>
</evidence>
<proteinExistence type="predicted"/>
<dbReference type="SUPFAM" id="SSF55136">
    <property type="entry name" value="Probable bacterial effector-binding domain"/>
    <property type="match status" value="1"/>
</dbReference>
<dbReference type="InterPro" id="IPR009061">
    <property type="entry name" value="DNA-bd_dom_put_sf"/>
</dbReference>
<evidence type="ECO:0000256" key="2">
    <source>
        <dbReference type="ARBA" id="ARBA00023015"/>
    </source>
</evidence>
<dbReference type="PANTHER" id="PTHR30204:SF69">
    <property type="entry name" value="MERR-FAMILY TRANSCRIPTIONAL REGULATOR"/>
    <property type="match status" value="1"/>
</dbReference>
<keyword evidence="4" id="KW-0804">Transcription</keyword>